<gene>
    <name evidence="10" type="primary">pstS_1</name>
    <name evidence="10" type="ORF">GCM10008942_19670</name>
</gene>
<evidence type="ECO:0000256" key="1">
    <source>
        <dbReference type="ARBA" id="ARBA00002841"/>
    </source>
</evidence>
<dbReference type="EMBL" id="BAAADD010000005">
    <property type="protein sequence ID" value="GAA0571022.1"/>
    <property type="molecule type" value="Genomic_DNA"/>
</dbReference>
<feature type="domain" description="PBP" evidence="9">
    <location>
        <begin position="26"/>
        <end position="310"/>
    </location>
</feature>
<evidence type="ECO:0000256" key="6">
    <source>
        <dbReference type="ARBA" id="ARBA00022592"/>
    </source>
</evidence>
<dbReference type="NCBIfam" id="TIGR00975">
    <property type="entry name" value="3a0107s03"/>
    <property type="match status" value="1"/>
</dbReference>
<evidence type="ECO:0000256" key="7">
    <source>
        <dbReference type="PIRNR" id="PIRNR002756"/>
    </source>
</evidence>
<protein>
    <recommendedName>
        <fullName evidence="4 7">Phosphate-binding protein PstS</fullName>
    </recommendedName>
</protein>
<evidence type="ECO:0000259" key="9">
    <source>
        <dbReference type="Pfam" id="PF12849"/>
    </source>
</evidence>
<dbReference type="Pfam" id="PF12849">
    <property type="entry name" value="PBP_like_2"/>
    <property type="match status" value="1"/>
</dbReference>
<keyword evidence="6 7" id="KW-0592">Phosphate transport</keyword>
<dbReference type="PANTHER" id="PTHR42996:SF1">
    <property type="entry name" value="PHOSPHATE-BINDING PROTEIN PSTS"/>
    <property type="match status" value="1"/>
</dbReference>
<dbReference type="Gene3D" id="3.40.190.10">
    <property type="entry name" value="Periplasmic binding protein-like II"/>
    <property type="match status" value="2"/>
</dbReference>
<name>A0ABN1EQ79_9PROT</name>
<sequence>MNVSLKSVVTAIAGVAAAAVIATGAMAANINGAGASFPYPIYAKWAGAYQGVAHVGLNYQSIGSGGGIAQIKAKTVTFGATDAPLKKAELDKFGLAQFPTVIGGVVPVINVPGVNAGQLVLNGEVLADIFLGKISRWDDPKIKALNPGVNLPGKAISVVHRADASGTSFVFTTYLARVSKEWAGSVGAATAVDWPVGIGAKGNEGVAGNVAQTSGSIGYVEFAYAKQNHLKHTRMVNKDNKVVVPSADTFKAAAANADWAGAANSGFYIILVDQPGATAWPITATTYILVYKQPQDVNATKEVLKFFQWSYKNGGNAALSLDYVPLPQNATQAIEASWKQIQGW</sequence>
<keyword evidence="8" id="KW-0732">Signal</keyword>
<keyword evidence="11" id="KW-1185">Reference proteome</keyword>
<reference evidence="10 11" key="1">
    <citation type="journal article" date="2019" name="Int. J. Syst. Evol. Microbiol.">
        <title>The Global Catalogue of Microorganisms (GCM) 10K type strain sequencing project: providing services to taxonomists for standard genome sequencing and annotation.</title>
        <authorList>
            <consortium name="The Broad Institute Genomics Platform"/>
            <consortium name="The Broad Institute Genome Sequencing Center for Infectious Disease"/>
            <person name="Wu L."/>
            <person name="Ma J."/>
        </authorList>
    </citation>
    <scope>NUCLEOTIDE SEQUENCE [LARGE SCALE GENOMIC DNA]</scope>
    <source>
        <strain evidence="10 11">JCM 15089</strain>
    </source>
</reference>
<dbReference type="SUPFAM" id="SSF53850">
    <property type="entry name" value="Periplasmic binding protein-like II"/>
    <property type="match status" value="1"/>
</dbReference>
<feature type="chain" id="PRO_5046490455" description="Phosphate-binding protein PstS" evidence="8">
    <location>
        <begin position="28"/>
        <end position="344"/>
    </location>
</feature>
<dbReference type="InterPro" id="IPR005673">
    <property type="entry name" value="ABC_phos-bd_PstS"/>
</dbReference>
<organism evidence="10 11">
    <name type="scientific">Rhizomicrobium electricum</name>
    <dbReference type="NCBI Taxonomy" id="480070"/>
    <lineage>
        <taxon>Bacteria</taxon>
        <taxon>Pseudomonadati</taxon>
        <taxon>Pseudomonadota</taxon>
        <taxon>Alphaproteobacteria</taxon>
        <taxon>Micropepsales</taxon>
        <taxon>Micropepsaceae</taxon>
        <taxon>Rhizomicrobium</taxon>
    </lineage>
</organism>
<dbReference type="CDD" id="cd13565">
    <property type="entry name" value="PBP2_PstS"/>
    <property type="match status" value="1"/>
</dbReference>
<dbReference type="InterPro" id="IPR050962">
    <property type="entry name" value="Phosphate-bind_PstS"/>
</dbReference>
<comment type="caution">
    <text evidence="10">The sequence shown here is derived from an EMBL/GenBank/DDBJ whole genome shotgun (WGS) entry which is preliminary data.</text>
</comment>
<dbReference type="NCBIfam" id="NF008171">
    <property type="entry name" value="PRK10918.1"/>
    <property type="match status" value="1"/>
</dbReference>
<evidence type="ECO:0000256" key="2">
    <source>
        <dbReference type="ARBA" id="ARBA00008725"/>
    </source>
</evidence>
<comment type="function">
    <text evidence="1 7">Part of the ABC transporter complex PstSACB involved in phosphate import.</text>
</comment>
<comment type="subunit">
    <text evidence="3 7">The complex is composed of two ATP-binding proteins (PstB), two transmembrane proteins (PstC and PstA) and a solute-binding protein (PstS).</text>
</comment>
<evidence type="ECO:0000313" key="10">
    <source>
        <dbReference type="EMBL" id="GAA0571022.1"/>
    </source>
</evidence>
<proteinExistence type="inferred from homology"/>
<keyword evidence="5 7" id="KW-0813">Transport</keyword>
<evidence type="ECO:0000256" key="5">
    <source>
        <dbReference type="ARBA" id="ARBA00022448"/>
    </source>
</evidence>
<evidence type="ECO:0000313" key="11">
    <source>
        <dbReference type="Proteomes" id="UP001499951"/>
    </source>
</evidence>
<evidence type="ECO:0000256" key="4">
    <source>
        <dbReference type="ARBA" id="ARBA00021889"/>
    </source>
</evidence>
<evidence type="ECO:0000256" key="3">
    <source>
        <dbReference type="ARBA" id="ARBA00011529"/>
    </source>
</evidence>
<dbReference type="PIRSF" id="PIRSF002756">
    <property type="entry name" value="PstS"/>
    <property type="match status" value="1"/>
</dbReference>
<comment type="similarity">
    <text evidence="2 7">Belongs to the PstS family.</text>
</comment>
<dbReference type="InterPro" id="IPR024370">
    <property type="entry name" value="PBP_domain"/>
</dbReference>
<dbReference type="Proteomes" id="UP001499951">
    <property type="component" value="Unassembled WGS sequence"/>
</dbReference>
<dbReference type="PANTHER" id="PTHR42996">
    <property type="entry name" value="PHOSPHATE-BINDING PROTEIN PSTS"/>
    <property type="match status" value="1"/>
</dbReference>
<evidence type="ECO:0000256" key="8">
    <source>
        <dbReference type="SAM" id="SignalP"/>
    </source>
</evidence>
<feature type="signal peptide" evidence="8">
    <location>
        <begin position="1"/>
        <end position="27"/>
    </location>
</feature>
<accession>A0ABN1EQ79</accession>
<dbReference type="RefSeq" id="WP_166934031.1">
    <property type="nucleotide sequence ID" value="NZ_BAAADD010000005.1"/>
</dbReference>